<accession>A0AAW0G7T5</accession>
<evidence type="ECO:0000313" key="1">
    <source>
        <dbReference type="EMBL" id="KAK7688751.1"/>
    </source>
</evidence>
<proteinExistence type="predicted"/>
<dbReference type="EMBL" id="JASBNA010000010">
    <property type="protein sequence ID" value="KAK7688751.1"/>
    <property type="molecule type" value="Genomic_DNA"/>
</dbReference>
<organism evidence="1 2">
    <name type="scientific">Cerrena zonata</name>
    <dbReference type="NCBI Taxonomy" id="2478898"/>
    <lineage>
        <taxon>Eukaryota</taxon>
        <taxon>Fungi</taxon>
        <taxon>Dikarya</taxon>
        <taxon>Basidiomycota</taxon>
        <taxon>Agaricomycotina</taxon>
        <taxon>Agaricomycetes</taxon>
        <taxon>Polyporales</taxon>
        <taxon>Cerrenaceae</taxon>
        <taxon>Cerrena</taxon>
    </lineage>
</organism>
<sequence length="82" mass="9300">MAGWTYIIHHEILQILKIVIPPLDSTYTFLRFRLCKHTDTPDLSQTMSPSSLFASCRCPSVIKDHSQPHMSLDSLLNTISSL</sequence>
<reference evidence="1 2" key="1">
    <citation type="submission" date="2022-09" db="EMBL/GenBank/DDBJ databases">
        <authorList>
            <person name="Palmer J.M."/>
        </authorList>
    </citation>
    <scope>NUCLEOTIDE SEQUENCE [LARGE SCALE GENOMIC DNA]</scope>
    <source>
        <strain evidence="1 2">DSM 7382</strain>
    </source>
</reference>
<name>A0AAW0G7T5_9APHY</name>
<protein>
    <submittedName>
        <fullName evidence="1">Uncharacterized protein</fullName>
    </submittedName>
</protein>
<dbReference type="Proteomes" id="UP001385951">
    <property type="component" value="Unassembled WGS sequence"/>
</dbReference>
<evidence type="ECO:0000313" key="2">
    <source>
        <dbReference type="Proteomes" id="UP001385951"/>
    </source>
</evidence>
<comment type="caution">
    <text evidence="1">The sequence shown here is derived from an EMBL/GenBank/DDBJ whole genome shotgun (WGS) entry which is preliminary data.</text>
</comment>
<dbReference type="AlphaFoldDB" id="A0AAW0G7T5"/>
<keyword evidence="2" id="KW-1185">Reference proteome</keyword>
<gene>
    <name evidence="1" type="ORF">QCA50_008290</name>
</gene>